<dbReference type="GO" id="GO:0005886">
    <property type="term" value="C:plasma membrane"/>
    <property type="evidence" value="ECO:0007669"/>
    <property type="project" value="TreeGrafter"/>
</dbReference>
<keyword evidence="4" id="KW-1185">Reference proteome</keyword>
<feature type="region of interest" description="Disordered" evidence="2">
    <location>
        <begin position="452"/>
        <end position="534"/>
    </location>
</feature>
<feature type="compositionally biased region" description="Gly residues" evidence="2">
    <location>
        <begin position="503"/>
        <end position="526"/>
    </location>
</feature>
<feature type="region of interest" description="Disordered" evidence="2">
    <location>
        <begin position="1"/>
        <end position="51"/>
    </location>
</feature>
<sequence>MSPSDSSGSSPPPSEPPTDQPTQDGASKNAAVSSALAQSSHSSHNTLLSPVHIPEDPHAVLKMKHPAVSLLANSSIIIQRQLEMMNVLIGFEQANRYIIMDPSGNHIGFLAEQEHGIGSTMMRQMAKTHRSFTTHVFDKEEREVLRFHRPFSYINSRINVYDALDMNSSVQYSSSTALQGVSAGSIASQSSAQISNLSLSEMRIIGEAQQQWAPLRRKYNLFLARDSPEAVSAAQAHPSTGSTELSKTDSGPTFVQFAHVNEPFLSWDFSLQSEDNQLLGSVNRNFAGWGRELFTDTGVYALRMDAAGLATDPNEPQKLEQSQDGSQTLMRKESPPMTLDQRAVMLATAVSIDFDYFSRHSHAGVGGGFMPLWFPGMGGTAGEAGAAGAGGAAAGEAGAVGGAAGAAGEAGALGEAGAAGAGALGRAGGAVGAGEGAIAGAGSMAGYEAMQRGMGRRGDGDDASPTANDPYQGDDGGTPGGTAGGSGQGEEVWGEDYGDWGNKSGGDGPPGAEGGGGGDGEGGGWGDVISSFFD</sequence>
<protein>
    <submittedName>
        <fullName evidence="3">Scramblase-domain-containing protein</fullName>
    </submittedName>
</protein>
<accession>A0A6G1HDF7</accession>
<dbReference type="OrthoDB" id="191150at2759"/>
<proteinExistence type="inferred from homology"/>
<dbReference type="InterPro" id="IPR005552">
    <property type="entry name" value="Scramblase"/>
</dbReference>
<feature type="compositionally biased region" description="Gly residues" evidence="2">
    <location>
        <begin position="474"/>
        <end position="488"/>
    </location>
</feature>
<dbReference type="EMBL" id="ML977140">
    <property type="protein sequence ID" value="KAF1991266.1"/>
    <property type="molecule type" value="Genomic_DNA"/>
</dbReference>
<evidence type="ECO:0000313" key="3">
    <source>
        <dbReference type="EMBL" id="KAF1991266.1"/>
    </source>
</evidence>
<feature type="region of interest" description="Disordered" evidence="2">
    <location>
        <begin position="310"/>
        <end position="333"/>
    </location>
</feature>
<evidence type="ECO:0000313" key="4">
    <source>
        <dbReference type="Proteomes" id="UP000800041"/>
    </source>
</evidence>
<feature type="compositionally biased region" description="Pro residues" evidence="2">
    <location>
        <begin position="10"/>
        <end position="19"/>
    </location>
</feature>
<gene>
    <name evidence="3" type="ORF">K402DRAFT_410048</name>
</gene>
<feature type="compositionally biased region" description="Polar residues" evidence="2">
    <location>
        <begin position="319"/>
        <end position="329"/>
    </location>
</feature>
<dbReference type="PANTHER" id="PTHR23248:SF9">
    <property type="entry name" value="PHOSPHOLIPID SCRAMBLASE"/>
    <property type="match status" value="1"/>
</dbReference>
<organism evidence="3 4">
    <name type="scientific">Aulographum hederae CBS 113979</name>
    <dbReference type="NCBI Taxonomy" id="1176131"/>
    <lineage>
        <taxon>Eukaryota</taxon>
        <taxon>Fungi</taxon>
        <taxon>Dikarya</taxon>
        <taxon>Ascomycota</taxon>
        <taxon>Pezizomycotina</taxon>
        <taxon>Dothideomycetes</taxon>
        <taxon>Pleosporomycetidae</taxon>
        <taxon>Aulographales</taxon>
        <taxon>Aulographaceae</taxon>
    </lineage>
</organism>
<feature type="compositionally biased region" description="Low complexity" evidence="2">
    <location>
        <begin position="30"/>
        <end position="43"/>
    </location>
</feature>
<dbReference type="GO" id="GO:0017128">
    <property type="term" value="F:phospholipid scramblase activity"/>
    <property type="evidence" value="ECO:0007669"/>
    <property type="project" value="InterPro"/>
</dbReference>
<name>A0A6G1HDF7_9PEZI</name>
<evidence type="ECO:0000256" key="2">
    <source>
        <dbReference type="SAM" id="MobiDB-lite"/>
    </source>
</evidence>
<reference evidence="3" key="1">
    <citation type="journal article" date="2020" name="Stud. Mycol.">
        <title>101 Dothideomycetes genomes: a test case for predicting lifestyles and emergence of pathogens.</title>
        <authorList>
            <person name="Haridas S."/>
            <person name="Albert R."/>
            <person name="Binder M."/>
            <person name="Bloem J."/>
            <person name="Labutti K."/>
            <person name="Salamov A."/>
            <person name="Andreopoulos B."/>
            <person name="Baker S."/>
            <person name="Barry K."/>
            <person name="Bills G."/>
            <person name="Bluhm B."/>
            <person name="Cannon C."/>
            <person name="Castanera R."/>
            <person name="Culley D."/>
            <person name="Daum C."/>
            <person name="Ezra D."/>
            <person name="Gonzalez J."/>
            <person name="Henrissat B."/>
            <person name="Kuo A."/>
            <person name="Liang C."/>
            <person name="Lipzen A."/>
            <person name="Lutzoni F."/>
            <person name="Magnuson J."/>
            <person name="Mondo S."/>
            <person name="Nolan M."/>
            <person name="Ohm R."/>
            <person name="Pangilinan J."/>
            <person name="Park H.-J."/>
            <person name="Ramirez L."/>
            <person name="Alfaro M."/>
            <person name="Sun H."/>
            <person name="Tritt A."/>
            <person name="Yoshinaga Y."/>
            <person name="Zwiers L.-H."/>
            <person name="Turgeon B."/>
            <person name="Goodwin S."/>
            <person name="Spatafora J."/>
            <person name="Crous P."/>
            <person name="Grigoriev I."/>
        </authorList>
    </citation>
    <scope>NUCLEOTIDE SEQUENCE</scope>
    <source>
        <strain evidence="3">CBS 113979</strain>
    </source>
</reference>
<comment type="similarity">
    <text evidence="1">Belongs to the phospholipid scramblase family.</text>
</comment>
<dbReference type="Pfam" id="PF03803">
    <property type="entry name" value="Scramblase"/>
    <property type="match status" value="1"/>
</dbReference>
<evidence type="ECO:0000256" key="1">
    <source>
        <dbReference type="ARBA" id="ARBA00005350"/>
    </source>
</evidence>
<dbReference type="Proteomes" id="UP000800041">
    <property type="component" value="Unassembled WGS sequence"/>
</dbReference>
<dbReference type="PANTHER" id="PTHR23248">
    <property type="entry name" value="PHOSPHOLIPID SCRAMBLASE-RELATED"/>
    <property type="match status" value="1"/>
</dbReference>
<dbReference type="AlphaFoldDB" id="A0A6G1HDF7"/>